<dbReference type="Gene3D" id="1.10.10.60">
    <property type="entry name" value="Homeodomain-like"/>
    <property type="match status" value="3"/>
</dbReference>
<evidence type="ECO:0000259" key="5">
    <source>
        <dbReference type="PROSITE" id="PS50090"/>
    </source>
</evidence>
<feature type="compositionally biased region" description="Acidic residues" evidence="4">
    <location>
        <begin position="47"/>
        <end position="56"/>
    </location>
</feature>
<dbReference type="EMBL" id="HBIW01006530">
    <property type="protein sequence ID" value="CAE0690008.1"/>
    <property type="molecule type" value="Transcribed_RNA"/>
</dbReference>
<evidence type="ECO:0000259" key="7">
    <source>
        <dbReference type="PROSITE" id="PS51294"/>
    </source>
</evidence>
<proteinExistence type="predicted"/>
<evidence type="ECO:0000256" key="4">
    <source>
        <dbReference type="SAM" id="MobiDB-lite"/>
    </source>
</evidence>
<evidence type="ECO:0000256" key="2">
    <source>
        <dbReference type="ARBA" id="ARBA00023163"/>
    </source>
</evidence>
<dbReference type="InterPro" id="IPR017930">
    <property type="entry name" value="Myb_dom"/>
</dbReference>
<feature type="compositionally biased region" description="Low complexity" evidence="4">
    <location>
        <begin position="57"/>
        <end position="68"/>
    </location>
</feature>
<dbReference type="SUPFAM" id="SSF46689">
    <property type="entry name" value="Homeodomain-like"/>
    <property type="match status" value="3"/>
</dbReference>
<feature type="domain" description="HTH myb-type" evidence="7">
    <location>
        <begin position="197"/>
        <end position="248"/>
    </location>
</feature>
<dbReference type="InterPro" id="IPR017884">
    <property type="entry name" value="SANT_dom"/>
</dbReference>
<accession>A0A7S3ZQ25</accession>
<feature type="compositionally biased region" description="Acidic residues" evidence="4">
    <location>
        <begin position="86"/>
        <end position="116"/>
    </location>
</feature>
<feature type="domain" description="HTH myb-type" evidence="7">
    <location>
        <begin position="131"/>
        <end position="185"/>
    </location>
</feature>
<dbReference type="GO" id="GO:0003677">
    <property type="term" value="F:DNA binding"/>
    <property type="evidence" value="ECO:0007669"/>
    <property type="project" value="InterPro"/>
</dbReference>
<dbReference type="InterPro" id="IPR001005">
    <property type="entry name" value="SANT/Myb"/>
</dbReference>
<reference evidence="8" key="1">
    <citation type="submission" date="2021-01" db="EMBL/GenBank/DDBJ databases">
        <authorList>
            <person name="Corre E."/>
            <person name="Pelletier E."/>
            <person name="Niang G."/>
            <person name="Scheremetjew M."/>
            <person name="Finn R."/>
            <person name="Kale V."/>
            <person name="Holt S."/>
            <person name="Cochrane G."/>
            <person name="Meng A."/>
            <person name="Brown T."/>
            <person name="Cohen L."/>
        </authorList>
    </citation>
    <scope>NUCLEOTIDE SEQUENCE</scope>
    <source>
        <strain evidence="8">CCMP1756</strain>
    </source>
</reference>
<evidence type="ECO:0008006" key="11">
    <source>
        <dbReference type="Google" id="ProtNLM"/>
    </source>
</evidence>
<keyword evidence="1" id="KW-0805">Transcription regulation</keyword>
<evidence type="ECO:0000313" key="9">
    <source>
        <dbReference type="EMBL" id="CAH0370402.1"/>
    </source>
</evidence>
<organism evidence="8">
    <name type="scientific">Pelagomonas calceolata</name>
    <dbReference type="NCBI Taxonomy" id="35677"/>
    <lineage>
        <taxon>Eukaryota</taxon>
        <taxon>Sar</taxon>
        <taxon>Stramenopiles</taxon>
        <taxon>Ochrophyta</taxon>
        <taxon>Pelagophyceae</taxon>
        <taxon>Pelagomonadales</taxon>
        <taxon>Pelagomonadaceae</taxon>
        <taxon>Pelagomonas</taxon>
    </lineage>
</organism>
<dbReference type="PROSITE" id="PS51294">
    <property type="entry name" value="HTH_MYB"/>
    <property type="match status" value="3"/>
</dbReference>
<dbReference type="PROSITE" id="PS51293">
    <property type="entry name" value="SANT"/>
    <property type="match status" value="1"/>
</dbReference>
<dbReference type="EMBL" id="CAKKNE010000003">
    <property type="protein sequence ID" value="CAH0370402.1"/>
    <property type="molecule type" value="Genomic_DNA"/>
</dbReference>
<dbReference type="CDD" id="cd11660">
    <property type="entry name" value="SANT_TRF"/>
    <property type="match status" value="1"/>
</dbReference>
<dbReference type="Pfam" id="PF00249">
    <property type="entry name" value="Myb_DNA-binding"/>
    <property type="match status" value="3"/>
</dbReference>
<evidence type="ECO:0000313" key="10">
    <source>
        <dbReference type="Proteomes" id="UP000789595"/>
    </source>
</evidence>
<protein>
    <recommendedName>
        <fullName evidence="11">Myb-like domain-containing protein</fullName>
    </recommendedName>
</protein>
<dbReference type="AlphaFoldDB" id="A0A7S3ZQ25"/>
<feature type="region of interest" description="Disordered" evidence="4">
    <location>
        <begin position="1"/>
        <end position="139"/>
    </location>
</feature>
<dbReference type="PANTHER" id="PTHR44042:SF67">
    <property type="entry name" value="MYB-LIKE PROTEIN I"/>
    <property type="match status" value="1"/>
</dbReference>
<evidence type="ECO:0000256" key="1">
    <source>
        <dbReference type="ARBA" id="ARBA00023015"/>
    </source>
</evidence>
<dbReference type="SMART" id="SM00717">
    <property type="entry name" value="SANT"/>
    <property type="match status" value="3"/>
</dbReference>
<dbReference type="InterPro" id="IPR006447">
    <property type="entry name" value="Myb_dom_plants"/>
</dbReference>
<sequence>MDRRGGASPQTPVKRRSRLDEVTFGADGRARDTHAQHARKRRQIAVSDDDESEDDASSSFLSAAGAGSKPTRPRRAASKRAVVESSNDDDDDDDASSSDEESESSESESESEEDVEAAPKKMSEDDEPTVKKNKNTGRWTEDEHARFLRGLELFGKNLSKVADFVQSRTYSQVHTHNQKYLKKLAKGSSTRRKPRYWTADETQALKDGYKLHGEKWAKILRESSVLKKGGRTPEDVRAKWVNLEKKKKREATPVEKKKKSETRDWTPDMARRQAVQARVLRGGQLSREEVDSLGNIEAMTWACAMGSSAKADAIELCRGGKMTAVSLPAADALKDYCRSWFETNDGPFVPDEACLEELWRRWRYDSYLPSAVKREYVRMLRAAREDIKERGPRVPVEEAIKAAQARVTGYGRRDIELLSRIQSTVRLRACTSELALSMIVQPETTLGVAVACRDASPEAAAVMIVALAADEDINRFWPVLSQWEAWVKSEEMGSRWRPTVEMRHVGDASWRSFNSQTDAARAFGVDLSEVQILIRNRRASERSRRFEARKIANDRINRSDEGRDFALIVAPPPAPEQITKGKAPYRYRTMDCTKGDAAPAAAPLPAPPLPIEAAASAAAAPPAAAAASLLMTCVGADARSGFVSALGSCAAPEDASPAISESLPFGDRTGLPWSPAEEDALRALVEEKKKGETMTWEQIAGRLGTGRSEGAVIQHWSVMHSRTGPRTYPCKHKCGRVFSHAIAAFNHSKACKYRAVDWRAQFPIDGGLRPPHWSWPGADSCMTLAERATLAAAEAREEQRHNEPLVAILAPGLRLPWEAVRIIVSYWARGAAKANEAEEAAAEPVAEPVAESIAESIAELDPEAKKRARLLRARALILKGRFQA</sequence>
<name>A0A7S3ZQ25_9STRA</name>
<dbReference type="Proteomes" id="UP000789595">
    <property type="component" value="Unassembled WGS sequence"/>
</dbReference>
<dbReference type="InterPro" id="IPR009057">
    <property type="entry name" value="Homeodomain-like_sf"/>
</dbReference>
<evidence type="ECO:0000256" key="3">
    <source>
        <dbReference type="ARBA" id="ARBA00023242"/>
    </source>
</evidence>
<evidence type="ECO:0000313" key="8">
    <source>
        <dbReference type="EMBL" id="CAE0690008.1"/>
    </source>
</evidence>
<feature type="domain" description="Myb-like" evidence="5">
    <location>
        <begin position="672"/>
        <end position="720"/>
    </location>
</feature>
<dbReference type="OrthoDB" id="118550at2759"/>
<feature type="domain" description="Myb-like" evidence="5">
    <location>
        <begin position="189"/>
        <end position="244"/>
    </location>
</feature>
<dbReference type="NCBIfam" id="TIGR01557">
    <property type="entry name" value="myb_SHAQKYF"/>
    <property type="match status" value="1"/>
</dbReference>
<keyword evidence="2" id="KW-0804">Transcription</keyword>
<gene>
    <name evidence="8" type="ORF">PCAL00307_LOCUS5443</name>
    <name evidence="9" type="ORF">PECAL_3P02860</name>
</gene>
<keyword evidence="3" id="KW-0539">Nucleus</keyword>
<dbReference type="CDD" id="cd00167">
    <property type="entry name" value="SANT"/>
    <property type="match status" value="2"/>
</dbReference>
<feature type="domain" description="SANT" evidence="6">
    <location>
        <begin position="134"/>
        <end position="173"/>
    </location>
</feature>
<dbReference type="PANTHER" id="PTHR44042">
    <property type="entry name" value="DUPLICATED HOMEODOMAIN-LIKE SUPERFAMILY PROTEIN-RELATED"/>
    <property type="match status" value="1"/>
</dbReference>
<feature type="domain" description="HTH myb-type" evidence="7">
    <location>
        <begin position="672"/>
        <end position="724"/>
    </location>
</feature>
<keyword evidence="10" id="KW-1185">Reference proteome</keyword>
<evidence type="ECO:0000259" key="6">
    <source>
        <dbReference type="PROSITE" id="PS51293"/>
    </source>
</evidence>
<feature type="region of interest" description="Disordered" evidence="4">
    <location>
        <begin position="247"/>
        <end position="266"/>
    </location>
</feature>
<dbReference type="PROSITE" id="PS50090">
    <property type="entry name" value="MYB_LIKE"/>
    <property type="match status" value="2"/>
</dbReference>
<reference evidence="9" key="2">
    <citation type="submission" date="2021-11" db="EMBL/GenBank/DDBJ databases">
        <authorList>
            <consortium name="Genoscope - CEA"/>
            <person name="William W."/>
        </authorList>
    </citation>
    <scope>NUCLEOTIDE SEQUENCE</scope>
</reference>